<keyword evidence="4" id="KW-0446">Lipid-binding</keyword>
<keyword evidence="5 7" id="KW-0472">Membrane</keyword>
<accession>A0A0E0FJB9</accession>
<dbReference type="CDD" id="cd00030">
    <property type="entry name" value="C2"/>
    <property type="match status" value="1"/>
</dbReference>
<evidence type="ECO:0008006" key="12">
    <source>
        <dbReference type="Google" id="ProtNLM"/>
    </source>
</evidence>
<dbReference type="InterPro" id="IPR000008">
    <property type="entry name" value="C2_dom"/>
</dbReference>
<keyword evidence="7" id="KW-1133">Transmembrane helix</keyword>
<dbReference type="GO" id="GO:0016020">
    <property type="term" value="C:membrane"/>
    <property type="evidence" value="ECO:0007669"/>
    <property type="project" value="UniProtKB-SubCell"/>
</dbReference>
<dbReference type="Gramene" id="ONIVA01G11610.1">
    <property type="protein sequence ID" value="ONIVA01G11610.1"/>
    <property type="gene ID" value="ONIVA01G11610"/>
</dbReference>
<dbReference type="GO" id="GO:0008289">
    <property type="term" value="F:lipid binding"/>
    <property type="evidence" value="ECO:0007669"/>
    <property type="project" value="UniProtKB-KW"/>
</dbReference>
<dbReference type="EnsemblPlants" id="ONIVA01G11610.1">
    <property type="protein sequence ID" value="ONIVA01G11610.1"/>
    <property type="gene ID" value="ONIVA01G11610"/>
</dbReference>
<dbReference type="PROSITE" id="PS51847">
    <property type="entry name" value="SMP"/>
    <property type="match status" value="1"/>
</dbReference>
<feature type="domain" description="SMP-LTD" evidence="9">
    <location>
        <begin position="71"/>
        <end position="260"/>
    </location>
</feature>
<evidence type="ECO:0000256" key="2">
    <source>
        <dbReference type="ARBA" id="ARBA00022448"/>
    </source>
</evidence>
<dbReference type="AlphaFoldDB" id="A0A0E0FJB9"/>
<dbReference type="PROSITE" id="PS50004">
    <property type="entry name" value="C2"/>
    <property type="match status" value="1"/>
</dbReference>
<dbReference type="PANTHER" id="PTHR47042">
    <property type="entry name" value="C2 DOMAIN-CONTAINING PROTEIN-LIKE"/>
    <property type="match status" value="1"/>
</dbReference>
<evidence type="ECO:0000259" key="9">
    <source>
        <dbReference type="PROSITE" id="PS51847"/>
    </source>
</evidence>
<dbReference type="GO" id="GO:0006869">
    <property type="term" value="P:lipid transport"/>
    <property type="evidence" value="ECO:0007669"/>
    <property type="project" value="UniProtKB-KW"/>
</dbReference>
<feature type="region of interest" description="Disordered" evidence="6">
    <location>
        <begin position="450"/>
        <end position="670"/>
    </location>
</feature>
<dbReference type="InterPro" id="IPR052847">
    <property type="entry name" value="Ext_Synaptotagmin/KAHRP-like"/>
</dbReference>
<dbReference type="SMART" id="SM00239">
    <property type="entry name" value="C2"/>
    <property type="match status" value="1"/>
</dbReference>
<reference evidence="10" key="2">
    <citation type="submission" date="2018-04" db="EMBL/GenBank/DDBJ databases">
        <title>OnivRS2 (Oryza nivara Reference Sequence Version 2).</title>
        <authorList>
            <person name="Zhang J."/>
            <person name="Kudrna D."/>
            <person name="Lee S."/>
            <person name="Talag J."/>
            <person name="Rajasekar S."/>
            <person name="Welchert J."/>
            <person name="Hsing Y.-I."/>
            <person name="Wing R.A."/>
        </authorList>
    </citation>
    <scope>NUCLEOTIDE SEQUENCE [LARGE SCALE GENOMIC DNA]</scope>
</reference>
<dbReference type="Proteomes" id="UP000006591">
    <property type="component" value="Chromosome 1"/>
</dbReference>
<keyword evidence="3" id="KW-0445">Lipid transport</keyword>
<keyword evidence="7" id="KW-0812">Transmembrane</keyword>
<keyword evidence="11" id="KW-1185">Reference proteome</keyword>
<proteinExistence type="predicted"/>
<dbReference type="InterPro" id="IPR031468">
    <property type="entry name" value="SMP_LBD"/>
</dbReference>
<reference evidence="10" key="1">
    <citation type="submission" date="2015-04" db="UniProtKB">
        <authorList>
            <consortium name="EnsemblPlants"/>
        </authorList>
    </citation>
    <scope>IDENTIFICATION</scope>
    <source>
        <strain evidence="10">SL10</strain>
    </source>
</reference>
<keyword evidence="2" id="KW-0813">Transport</keyword>
<dbReference type="Pfam" id="PF00168">
    <property type="entry name" value="C2"/>
    <property type="match status" value="1"/>
</dbReference>
<evidence type="ECO:0000256" key="7">
    <source>
        <dbReference type="SAM" id="Phobius"/>
    </source>
</evidence>
<dbReference type="SUPFAM" id="SSF49562">
    <property type="entry name" value="C2 domain (Calcium/lipid-binding domain, CaLB)"/>
    <property type="match status" value="1"/>
</dbReference>
<evidence type="ECO:0000313" key="11">
    <source>
        <dbReference type="Proteomes" id="UP000006591"/>
    </source>
</evidence>
<comment type="subcellular location">
    <subcellularLocation>
        <location evidence="1">Membrane</location>
    </subcellularLocation>
</comment>
<name>A0A0E0FJB9_ORYNI</name>
<dbReference type="Pfam" id="PF25669">
    <property type="entry name" value="SMP_MUG190-like"/>
    <property type="match status" value="1"/>
</dbReference>
<evidence type="ECO:0000313" key="10">
    <source>
        <dbReference type="EnsemblPlants" id="ONIVA01G11610.1"/>
    </source>
</evidence>
<evidence type="ECO:0000256" key="1">
    <source>
        <dbReference type="ARBA" id="ARBA00004370"/>
    </source>
</evidence>
<feature type="transmembrane region" description="Helical" evidence="7">
    <location>
        <begin position="7"/>
        <end position="25"/>
    </location>
</feature>
<organism evidence="10">
    <name type="scientific">Oryza nivara</name>
    <name type="common">Indian wild rice</name>
    <name type="synonym">Oryza sativa f. spontanea</name>
    <dbReference type="NCBI Taxonomy" id="4536"/>
    <lineage>
        <taxon>Eukaryota</taxon>
        <taxon>Viridiplantae</taxon>
        <taxon>Streptophyta</taxon>
        <taxon>Embryophyta</taxon>
        <taxon>Tracheophyta</taxon>
        <taxon>Spermatophyta</taxon>
        <taxon>Magnoliopsida</taxon>
        <taxon>Liliopsida</taxon>
        <taxon>Poales</taxon>
        <taxon>Poaceae</taxon>
        <taxon>BOP clade</taxon>
        <taxon>Oryzoideae</taxon>
        <taxon>Oryzeae</taxon>
        <taxon>Oryzinae</taxon>
        <taxon>Oryza</taxon>
    </lineage>
</organism>
<dbReference type="Gene3D" id="2.60.40.150">
    <property type="entry name" value="C2 domain"/>
    <property type="match status" value="1"/>
</dbReference>
<evidence type="ECO:0000256" key="5">
    <source>
        <dbReference type="ARBA" id="ARBA00023136"/>
    </source>
</evidence>
<feature type="compositionally biased region" description="Polar residues" evidence="6">
    <location>
        <begin position="661"/>
        <end position="670"/>
    </location>
</feature>
<feature type="compositionally biased region" description="Basic and acidic residues" evidence="6">
    <location>
        <begin position="547"/>
        <end position="568"/>
    </location>
</feature>
<dbReference type="PANTHER" id="PTHR47042:SF1">
    <property type="entry name" value="OS01G0242600 PROTEIN"/>
    <property type="match status" value="1"/>
</dbReference>
<evidence type="ECO:0000256" key="3">
    <source>
        <dbReference type="ARBA" id="ARBA00023055"/>
    </source>
</evidence>
<feature type="compositionally biased region" description="Basic and acidic residues" evidence="6">
    <location>
        <begin position="468"/>
        <end position="493"/>
    </location>
</feature>
<protein>
    <recommendedName>
        <fullName evidence="12">C2 domain-containing protein</fullName>
    </recommendedName>
</protein>
<feature type="domain" description="C2" evidence="8">
    <location>
        <begin position="266"/>
        <end position="380"/>
    </location>
</feature>
<evidence type="ECO:0000259" key="8">
    <source>
        <dbReference type="PROSITE" id="PS50004"/>
    </source>
</evidence>
<dbReference type="HOGENOM" id="CLU_017566_0_0_1"/>
<evidence type="ECO:0000256" key="6">
    <source>
        <dbReference type="SAM" id="MobiDB-lite"/>
    </source>
</evidence>
<sequence length="670" mass="74944">MDAGELPIVYHIGIVLAALWAAGSLGFRHSVLFLLAFLYLYMVNARCAMKLRKRIQHEEMKSAYQRRLLSDAESVRWLNYAIKKMWPICMEKIVSQLLRPIIPWFLDKFKPWTVSKAGVQELYMGRNSPLFTSMRVLPETSDDDHLVLEIGMNFLSAEDMSAVLSMQLHKSVGLGMTANMHLTSMHILVGVKFVRSWPFLGRVRLCFVEPPYFQMTVKPLIGHGLDVTEFPGISGWLDKLMDTAFGQTLVEPNMLVIDVEKFVSTPSDNDWFSIEERPPVAYVKLEILEGTDMKPSDMNGLSDPYVKGRLGPFKFQTQIQKKTLSPKWFEEFKIPITSWESLNELAMEVCDKDHMFDDSLGTCTIDIHELRGGQRHDKWISLKNVKKGRIHLAITVEDISEEKGLEESSRKVDAELPISTSVNKFNADELPDEKQVLVDEVEHINIDGQEQPGGLYVHRPGTGVPKTWESRKGRARNPDTEIYKEVDKSKDAPTPKSSGQGGFFGSFFRKSLKKGSFHDIDPGIPTTPGPQSATELDPKIPQTPRPNLKEAGEKRTSIKIVVDEDAKPTRSAGDAENLTEDVAKVMEKNAGEPGRSLTSILSRKISRKKPEDKLSDIPEQTEAQASELVKEGPVPVEDKPIDGHPTTENGNGDGASGEAAETQTSAQTSQ</sequence>
<dbReference type="CDD" id="cd21669">
    <property type="entry name" value="SMP_SF"/>
    <property type="match status" value="1"/>
</dbReference>
<feature type="compositionally biased region" description="Basic and acidic residues" evidence="6">
    <location>
        <begin position="581"/>
        <end position="590"/>
    </location>
</feature>
<dbReference type="InterPro" id="IPR035892">
    <property type="entry name" value="C2_domain_sf"/>
</dbReference>
<evidence type="ECO:0000256" key="4">
    <source>
        <dbReference type="ARBA" id="ARBA00023121"/>
    </source>
</evidence>